<comment type="catalytic activity">
    <reaction evidence="10">
        <text>Zn(2+)(in) + 2 H(+)(out) = Zn(2+)(out) + 2 H(+)(in)</text>
        <dbReference type="Rhea" id="RHEA:72627"/>
        <dbReference type="ChEBI" id="CHEBI:15378"/>
        <dbReference type="ChEBI" id="CHEBI:29105"/>
    </reaction>
</comment>
<feature type="domain" description="Cation efflux protein cytoplasmic" evidence="14">
    <location>
        <begin position="340"/>
        <end position="414"/>
    </location>
</feature>
<evidence type="ECO:0000256" key="3">
    <source>
        <dbReference type="ARBA" id="ARBA00022448"/>
    </source>
</evidence>
<evidence type="ECO:0000256" key="10">
    <source>
        <dbReference type="ARBA" id="ARBA00048349"/>
    </source>
</evidence>
<feature type="region of interest" description="Disordered" evidence="11">
    <location>
        <begin position="80"/>
        <end position="100"/>
    </location>
</feature>
<organism evidence="15 16">
    <name type="scientific">Labeo rohita</name>
    <name type="common">Indian major carp</name>
    <name type="synonym">Cyprinus rohita</name>
    <dbReference type="NCBI Taxonomy" id="84645"/>
    <lineage>
        <taxon>Eukaryota</taxon>
        <taxon>Metazoa</taxon>
        <taxon>Chordata</taxon>
        <taxon>Craniata</taxon>
        <taxon>Vertebrata</taxon>
        <taxon>Euteleostomi</taxon>
        <taxon>Actinopterygii</taxon>
        <taxon>Neopterygii</taxon>
        <taxon>Teleostei</taxon>
        <taxon>Ostariophysi</taxon>
        <taxon>Cypriniformes</taxon>
        <taxon>Cyprinidae</taxon>
        <taxon>Labeoninae</taxon>
        <taxon>Labeonini</taxon>
        <taxon>Labeo</taxon>
    </lineage>
</organism>
<keyword evidence="5 12" id="KW-0812">Transmembrane</keyword>
<feature type="compositionally biased region" description="Low complexity" evidence="11">
    <location>
        <begin position="282"/>
        <end position="291"/>
    </location>
</feature>
<dbReference type="InterPro" id="IPR027469">
    <property type="entry name" value="Cation_efflux_TMD_sf"/>
</dbReference>
<sequence>MSGAGLMGRVRSAFRRRTDSWHLSDTAAFDFSDELEDDDPPRFSQLKVVVSGETDELPAAARNGTAVSTLVADDDDSLLGSSSSLGSPGATADPCDGCRRTRERDKRRKVMRKLGFAALLYFLFMVGELIGGYVANSLAIMTDALHMLTDLIGIAVSLLALWLSAKPPTYRFTFGLHRLGNRLATSRRVSAASVMSHRCLCVCSEVLSAGISVLLIYILAGVLVNEAVQRTIHQDFTIDGDVMLITAACVCLCRMGFLLNQSGHLHSHGHTHSHGSPGRGRGQAQAQGQTQGQRGHGSLAVRAAFIHALGDLVQSVGVLIAAYIVRFKPEYKLADPICVPRHVDVSNIRADLLKLQHVECVEELKLWALTADKTAAIVHLQLAPGIVGNWEEVQSNARRLLTVSHGVTHCTVQLQTQRQGAPQSCTHCLTPSA</sequence>
<gene>
    <name evidence="15" type="ORF">H4Q32_028812</name>
</gene>
<evidence type="ECO:0000313" key="16">
    <source>
        <dbReference type="Proteomes" id="UP000830375"/>
    </source>
</evidence>
<evidence type="ECO:0000256" key="7">
    <source>
        <dbReference type="ARBA" id="ARBA00022989"/>
    </source>
</evidence>
<evidence type="ECO:0000256" key="11">
    <source>
        <dbReference type="SAM" id="MobiDB-lite"/>
    </source>
</evidence>
<comment type="similarity">
    <text evidence="2">Belongs to the cation diffusion facilitator (CDF) transporter (TC 2.A.4) family. SLC30A subfamily.</text>
</comment>
<dbReference type="InterPro" id="IPR058533">
    <property type="entry name" value="Cation_efflux_TM"/>
</dbReference>
<keyword evidence="16" id="KW-1185">Reference proteome</keyword>
<evidence type="ECO:0000256" key="9">
    <source>
        <dbReference type="ARBA" id="ARBA00023136"/>
    </source>
</evidence>
<feature type="transmembrane region" description="Helical" evidence="12">
    <location>
        <begin position="199"/>
        <end position="222"/>
    </location>
</feature>
<accession>A0ABQ8LAQ1</accession>
<keyword evidence="6" id="KW-0864">Zinc transport</keyword>
<reference evidence="15 16" key="1">
    <citation type="submission" date="2022-01" db="EMBL/GenBank/DDBJ databases">
        <title>A high-quality chromosome-level genome assembly of rohu carp, Labeo rohita.</title>
        <authorList>
            <person name="Arick M.A. II"/>
            <person name="Hsu C.-Y."/>
            <person name="Magbanua Z."/>
            <person name="Pechanova O."/>
            <person name="Grover C."/>
            <person name="Miller E."/>
            <person name="Thrash A."/>
            <person name="Ezzel L."/>
            <person name="Alam S."/>
            <person name="Benzie J."/>
            <person name="Hamilton M."/>
            <person name="Karsi A."/>
            <person name="Lawrence M.L."/>
            <person name="Peterson D.G."/>
        </authorList>
    </citation>
    <scope>NUCLEOTIDE SEQUENCE [LARGE SCALE GENOMIC DNA]</scope>
    <source>
        <strain evidence="16">BAU-BD-2019</strain>
        <tissue evidence="15">Blood</tissue>
    </source>
</reference>
<keyword evidence="6" id="KW-0862">Zinc</keyword>
<name>A0ABQ8LAQ1_LABRO</name>
<evidence type="ECO:0000259" key="14">
    <source>
        <dbReference type="Pfam" id="PF16916"/>
    </source>
</evidence>
<dbReference type="PANTHER" id="PTHR11562:SF27">
    <property type="entry name" value="PROTON-COUPLED ZINC ANTIPORTER SLC30A4-RELATED"/>
    <property type="match status" value="1"/>
</dbReference>
<dbReference type="Pfam" id="PF16916">
    <property type="entry name" value="ZT_dimer"/>
    <property type="match status" value="1"/>
</dbReference>
<keyword evidence="8" id="KW-0406">Ion transport</keyword>
<keyword evidence="3" id="KW-0813">Transport</keyword>
<comment type="subcellular location">
    <subcellularLocation>
        <location evidence="1">Membrane</location>
        <topology evidence="1">Multi-pass membrane protein</topology>
    </subcellularLocation>
</comment>
<feature type="region of interest" description="Disordered" evidence="11">
    <location>
        <begin position="268"/>
        <end position="291"/>
    </location>
</feature>
<evidence type="ECO:0000256" key="4">
    <source>
        <dbReference type="ARBA" id="ARBA00022449"/>
    </source>
</evidence>
<feature type="transmembrane region" description="Helical" evidence="12">
    <location>
        <begin position="147"/>
        <end position="165"/>
    </location>
</feature>
<feature type="domain" description="Cation efflux protein transmembrane" evidence="13">
    <location>
        <begin position="117"/>
        <end position="179"/>
    </location>
</feature>
<dbReference type="InterPro" id="IPR050681">
    <property type="entry name" value="CDF/SLC30A"/>
</dbReference>
<dbReference type="Proteomes" id="UP000830375">
    <property type="component" value="Unassembled WGS sequence"/>
</dbReference>
<dbReference type="InterPro" id="IPR027470">
    <property type="entry name" value="Cation_efflux_CTD"/>
</dbReference>
<dbReference type="SUPFAM" id="SSF161111">
    <property type="entry name" value="Cation efflux protein transmembrane domain-like"/>
    <property type="match status" value="1"/>
</dbReference>
<evidence type="ECO:0000256" key="6">
    <source>
        <dbReference type="ARBA" id="ARBA00022906"/>
    </source>
</evidence>
<dbReference type="EMBL" id="JACTAM010000114">
    <property type="protein sequence ID" value="KAI2647828.1"/>
    <property type="molecule type" value="Genomic_DNA"/>
</dbReference>
<evidence type="ECO:0000256" key="1">
    <source>
        <dbReference type="ARBA" id="ARBA00004141"/>
    </source>
</evidence>
<keyword evidence="7 12" id="KW-1133">Transmembrane helix</keyword>
<evidence type="ECO:0000256" key="8">
    <source>
        <dbReference type="ARBA" id="ARBA00023065"/>
    </source>
</evidence>
<evidence type="ECO:0000256" key="5">
    <source>
        <dbReference type="ARBA" id="ARBA00022692"/>
    </source>
</evidence>
<proteinExistence type="inferred from homology"/>
<dbReference type="PANTHER" id="PTHR11562">
    <property type="entry name" value="CATION EFFLUX PROTEIN/ ZINC TRANSPORTER"/>
    <property type="match status" value="1"/>
</dbReference>
<evidence type="ECO:0000256" key="2">
    <source>
        <dbReference type="ARBA" id="ARBA00008873"/>
    </source>
</evidence>
<comment type="caution">
    <text evidence="15">The sequence shown here is derived from an EMBL/GenBank/DDBJ whole genome shotgun (WGS) entry which is preliminary data.</text>
</comment>
<evidence type="ECO:0000313" key="15">
    <source>
        <dbReference type="EMBL" id="KAI2647828.1"/>
    </source>
</evidence>
<dbReference type="Pfam" id="PF01545">
    <property type="entry name" value="Cation_efflux"/>
    <property type="match status" value="2"/>
</dbReference>
<keyword evidence="4" id="KW-0050">Antiport</keyword>
<keyword evidence="9 12" id="KW-0472">Membrane</keyword>
<feature type="domain" description="Cation efflux protein transmembrane" evidence="13">
    <location>
        <begin position="205"/>
        <end position="338"/>
    </location>
</feature>
<protein>
    <submittedName>
        <fullName evidence="15">Zinc transporter 4</fullName>
    </submittedName>
</protein>
<dbReference type="Gene3D" id="1.20.1510.10">
    <property type="entry name" value="Cation efflux protein transmembrane domain"/>
    <property type="match status" value="1"/>
</dbReference>
<evidence type="ECO:0000256" key="12">
    <source>
        <dbReference type="SAM" id="Phobius"/>
    </source>
</evidence>
<evidence type="ECO:0000259" key="13">
    <source>
        <dbReference type="Pfam" id="PF01545"/>
    </source>
</evidence>
<feature type="transmembrane region" description="Helical" evidence="12">
    <location>
        <begin position="114"/>
        <end position="135"/>
    </location>
</feature>